<reference evidence="8" key="1">
    <citation type="submission" date="2025-08" db="UniProtKB">
        <authorList>
            <consortium name="RefSeq"/>
        </authorList>
    </citation>
    <scope>IDENTIFICATION</scope>
    <source>
        <tissue evidence="8">Whole organism</tissue>
    </source>
</reference>
<keyword evidence="4" id="KW-0498">Mitosis</keyword>
<name>A0A9C6U1H9_FRAOC</name>
<feature type="compositionally biased region" description="Basic and acidic residues" evidence="6">
    <location>
        <begin position="223"/>
        <end position="233"/>
    </location>
</feature>
<evidence type="ECO:0000256" key="5">
    <source>
        <dbReference type="ARBA" id="ARBA00023306"/>
    </source>
</evidence>
<dbReference type="GeneID" id="113218264"/>
<dbReference type="GO" id="GO:0060236">
    <property type="term" value="P:regulation of mitotic spindle organization"/>
    <property type="evidence" value="ECO:0007669"/>
    <property type="project" value="TreeGrafter"/>
</dbReference>
<accession>A0A9C6U1H9</accession>
<evidence type="ECO:0000256" key="2">
    <source>
        <dbReference type="ARBA" id="ARBA00020055"/>
    </source>
</evidence>
<dbReference type="InterPro" id="IPR023252">
    <property type="entry name" value="Aurora_borealis_protein"/>
</dbReference>
<dbReference type="PRINTS" id="PR02038">
    <property type="entry name" value="AURORABORA"/>
</dbReference>
<evidence type="ECO:0000256" key="3">
    <source>
        <dbReference type="ARBA" id="ARBA00022618"/>
    </source>
</evidence>
<dbReference type="GO" id="GO:0007088">
    <property type="term" value="P:regulation of mitotic nuclear division"/>
    <property type="evidence" value="ECO:0007669"/>
    <property type="project" value="TreeGrafter"/>
</dbReference>
<dbReference type="GO" id="GO:0019901">
    <property type="term" value="F:protein kinase binding"/>
    <property type="evidence" value="ECO:0007669"/>
    <property type="project" value="TreeGrafter"/>
</dbReference>
<sequence>MLGNECVLTSPVEKLKHNGNLAPILSSPVSVKNEAIGLSPENHPRQQLTPPDAGSHVLEENATPDVKSQCKSKYYACPPSGSLKHVHRTPPSRTKSIVVTNPFDVGIADRLPFPMYSPSVFARVVSPNQDSPTFRWTIEDISRIYPADIEEFPSHQYEEAVDPELESKAQEAINRFFHKNQPHLPSPWNPKPDSNALRQEINAGTPTIPQQTVNATSGVTPKQHVDSDSDLDHSSASQKNPSREVWTQTTLTLPPVLPPSMELALKPFFTFTQDQQQAQQATEGDEGAMSTSSLRRKLFFQSDSSPSPAPATPMQPSHFSITHGSVSHSLVQFQGRSFGTPLPGNNQIQSPPGISPVHSGVTPMRRVKSATRLDFTRDTDDMSIDVSIIQNPPSTPRQTHLIAQAGACSPLGTAPLHDKDSPEVVELEHSQIGVKWAKRNKRNSLNCSSDAMSISQTSTPVKTNVSMDLSSAHNMMDISQSKPSSQTEGWREGEPLPDVTYQHEVTNFSYSQHAASSNMMSQDTGYGTRSSCDPVTFQSGTNSMFGLSLTRDKMGYEDSLATWPINPNVVSSTPTKTLGTRISEYQRDTA</sequence>
<proteinExistence type="inferred from homology"/>
<dbReference type="GO" id="GO:0005634">
    <property type="term" value="C:nucleus"/>
    <property type="evidence" value="ECO:0007669"/>
    <property type="project" value="TreeGrafter"/>
</dbReference>
<feature type="region of interest" description="Disordered" evidence="6">
    <location>
        <begin position="205"/>
        <end position="247"/>
    </location>
</feature>
<evidence type="ECO:0000313" key="8">
    <source>
        <dbReference type="RefSeq" id="XP_052121329.1"/>
    </source>
</evidence>
<comment type="similarity">
    <text evidence="1">Belongs to the BORA family.</text>
</comment>
<dbReference type="PANTHER" id="PTHR14728">
    <property type="entry name" value="PROTEIN AURORA BOREALIS"/>
    <property type="match status" value="1"/>
</dbReference>
<dbReference type="Proteomes" id="UP000504606">
    <property type="component" value="Unplaced"/>
</dbReference>
<keyword evidence="7" id="KW-1185">Reference proteome</keyword>
<dbReference type="GO" id="GO:0005737">
    <property type="term" value="C:cytoplasm"/>
    <property type="evidence" value="ECO:0007669"/>
    <property type="project" value="TreeGrafter"/>
</dbReference>
<evidence type="ECO:0000256" key="4">
    <source>
        <dbReference type="ARBA" id="ARBA00022776"/>
    </source>
</evidence>
<dbReference type="CTD" id="79866"/>
<dbReference type="GO" id="GO:0051301">
    <property type="term" value="P:cell division"/>
    <property type="evidence" value="ECO:0007669"/>
    <property type="project" value="UniProtKB-KW"/>
</dbReference>
<protein>
    <recommendedName>
        <fullName evidence="2">Protein aurora borealis</fullName>
    </recommendedName>
</protein>
<dbReference type="KEGG" id="foc:113218264"/>
<evidence type="ECO:0000256" key="1">
    <source>
        <dbReference type="ARBA" id="ARBA00010963"/>
    </source>
</evidence>
<evidence type="ECO:0000256" key="6">
    <source>
        <dbReference type="SAM" id="MobiDB-lite"/>
    </source>
</evidence>
<dbReference type="AlphaFoldDB" id="A0A9C6U1H9"/>
<gene>
    <name evidence="8" type="primary">LOC113218264</name>
</gene>
<dbReference type="Pfam" id="PF15280">
    <property type="entry name" value="BORA_N"/>
    <property type="match status" value="1"/>
</dbReference>
<dbReference type="PANTHER" id="PTHR14728:SF2">
    <property type="entry name" value="PROTEIN AURORA BOREALIS"/>
    <property type="match status" value="1"/>
</dbReference>
<dbReference type="RefSeq" id="XP_052121329.1">
    <property type="nucleotide sequence ID" value="XM_052265369.1"/>
</dbReference>
<keyword evidence="3" id="KW-0132">Cell division</keyword>
<keyword evidence="5" id="KW-0131">Cell cycle</keyword>
<evidence type="ECO:0000313" key="7">
    <source>
        <dbReference type="Proteomes" id="UP000504606"/>
    </source>
</evidence>
<organism evidence="7 8">
    <name type="scientific">Frankliniella occidentalis</name>
    <name type="common">Western flower thrips</name>
    <name type="synonym">Euthrips occidentalis</name>
    <dbReference type="NCBI Taxonomy" id="133901"/>
    <lineage>
        <taxon>Eukaryota</taxon>
        <taxon>Metazoa</taxon>
        <taxon>Ecdysozoa</taxon>
        <taxon>Arthropoda</taxon>
        <taxon>Hexapoda</taxon>
        <taxon>Insecta</taxon>
        <taxon>Pterygota</taxon>
        <taxon>Neoptera</taxon>
        <taxon>Paraneoptera</taxon>
        <taxon>Thysanoptera</taxon>
        <taxon>Terebrantia</taxon>
        <taxon>Thripoidea</taxon>
        <taxon>Thripidae</taxon>
        <taxon>Frankliniella</taxon>
    </lineage>
</organism>
<feature type="compositionally biased region" description="Polar residues" evidence="6">
    <location>
        <begin position="205"/>
        <end position="220"/>
    </location>
</feature>